<keyword evidence="6 12" id="KW-0547">Nucleotide-binding</keyword>
<dbReference type="HAMAP" id="MF_00741">
    <property type="entry name" value="AIRS"/>
    <property type="match status" value="1"/>
</dbReference>
<keyword evidence="5 12" id="KW-0436">Ligase</keyword>
<dbReference type="InterPro" id="IPR016188">
    <property type="entry name" value="PurM-like_N"/>
</dbReference>
<dbReference type="Proteomes" id="UP000235670">
    <property type="component" value="Unassembled WGS sequence"/>
</dbReference>
<dbReference type="InterPro" id="IPR004733">
    <property type="entry name" value="PurM_cligase"/>
</dbReference>
<dbReference type="AlphaFoldDB" id="A0A2N6SF77"/>
<gene>
    <name evidence="12" type="primary">purM</name>
    <name evidence="15" type="ORF">CJ218_03745</name>
</gene>
<dbReference type="GO" id="GO:0005829">
    <property type="term" value="C:cytosol"/>
    <property type="evidence" value="ECO:0007669"/>
    <property type="project" value="TreeGrafter"/>
</dbReference>
<dbReference type="Gene3D" id="3.90.650.10">
    <property type="entry name" value="PurM-like C-terminal domain"/>
    <property type="match status" value="1"/>
</dbReference>
<feature type="domain" description="PurM-like N-terminal" evidence="13">
    <location>
        <begin position="56"/>
        <end position="160"/>
    </location>
</feature>
<dbReference type="SUPFAM" id="SSF56042">
    <property type="entry name" value="PurM C-terminal domain-like"/>
    <property type="match status" value="1"/>
</dbReference>
<organism evidence="15 16">
    <name type="scientific">Gemella sanguinis</name>
    <dbReference type="NCBI Taxonomy" id="84135"/>
    <lineage>
        <taxon>Bacteria</taxon>
        <taxon>Bacillati</taxon>
        <taxon>Bacillota</taxon>
        <taxon>Bacilli</taxon>
        <taxon>Bacillales</taxon>
        <taxon>Gemellaceae</taxon>
        <taxon>Gemella</taxon>
    </lineage>
</organism>
<dbReference type="FunFam" id="3.90.650.10:FF:000001">
    <property type="entry name" value="Phosphoribosylformylglycinamidine cyclo-ligase"/>
    <property type="match status" value="1"/>
</dbReference>
<evidence type="ECO:0000256" key="12">
    <source>
        <dbReference type="HAMAP-Rule" id="MF_00741"/>
    </source>
</evidence>
<evidence type="ECO:0000256" key="7">
    <source>
        <dbReference type="ARBA" id="ARBA00022840"/>
    </source>
</evidence>
<dbReference type="FunFam" id="3.30.1330.10:FF:000001">
    <property type="entry name" value="Phosphoribosylformylglycinamidine cyclo-ligase"/>
    <property type="match status" value="1"/>
</dbReference>
<dbReference type="NCBIfam" id="TIGR00878">
    <property type="entry name" value="purM"/>
    <property type="match status" value="1"/>
</dbReference>
<dbReference type="GO" id="GO:0005524">
    <property type="term" value="F:ATP binding"/>
    <property type="evidence" value="ECO:0007669"/>
    <property type="project" value="UniProtKB-KW"/>
</dbReference>
<dbReference type="EC" id="6.3.3.1" evidence="3 12"/>
<dbReference type="RefSeq" id="WP_102189671.1">
    <property type="nucleotide sequence ID" value="NZ_CAKARP010000015.1"/>
</dbReference>
<evidence type="ECO:0000256" key="9">
    <source>
        <dbReference type="ARBA" id="ARBA00032931"/>
    </source>
</evidence>
<comment type="pathway">
    <text evidence="1 12">Purine metabolism; IMP biosynthesis via de novo pathway; 5-amino-1-(5-phospho-D-ribosyl)imidazole from N(2)-formyl-N(1)-(5-phospho-D-ribosyl)glycinamide: step 2/2.</text>
</comment>
<dbReference type="InterPro" id="IPR010918">
    <property type="entry name" value="PurM-like_C_dom"/>
</dbReference>
<sequence>MSKKYEESGVSLEAGYKSVELIKKHVARTKNLGMLSAIGGFGGAFDLSAYNYKNPVLVSGTDGVGTKLKLAFELDIHNTIGIDVVAMCANDILAQGAQPLFFLDYLAVGKNYPEQVESIVEGVAEGCVQAGCAIVGGETAEMSGFYEDGEYDIAGFCVGAAEKEDLLSPENTKAGQVVIGLPSSGVHSNGFSLVRKILRDNNISLNERFNESTIGETLLTPTKIYVKEVLKLLNEVKVAGIAHITGGGFHENLPRCLAKGLGMKINKNSYEVPEIFRYLQEKGGIDEEEMYNIFNMGVGMALVVNKEDVDKALSLLENGFVLGEVVNESGIEII</sequence>
<dbReference type="GO" id="GO:0006189">
    <property type="term" value="P:'de novo' IMP biosynthetic process"/>
    <property type="evidence" value="ECO:0007669"/>
    <property type="project" value="UniProtKB-UniRule"/>
</dbReference>
<proteinExistence type="inferred from homology"/>
<comment type="caution">
    <text evidence="15">The sequence shown here is derived from an EMBL/GenBank/DDBJ whole genome shotgun (WGS) entry which is preliminary data.</text>
</comment>
<dbReference type="GO" id="GO:0046084">
    <property type="term" value="P:adenine biosynthetic process"/>
    <property type="evidence" value="ECO:0007669"/>
    <property type="project" value="TreeGrafter"/>
</dbReference>
<dbReference type="GO" id="GO:0004637">
    <property type="term" value="F:phosphoribosylamine-glycine ligase activity"/>
    <property type="evidence" value="ECO:0007669"/>
    <property type="project" value="TreeGrafter"/>
</dbReference>
<evidence type="ECO:0000256" key="4">
    <source>
        <dbReference type="ARBA" id="ARBA00020367"/>
    </source>
</evidence>
<dbReference type="InterPro" id="IPR036921">
    <property type="entry name" value="PurM-like_N_sf"/>
</dbReference>
<dbReference type="OrthoDB" id="9802507at2"/>
<evidence type="ECO:0000256" key="1">
    <source>
        <dbReference type="ARBA" id="ARBA00004686"/>
    </source>
</evidence>
<accession>A0A2N6SF77</accession>
<evidence type="ECO:0000256" key="11">
    <source>
        <dbReference type="ARBA" id="ARBA00049057"/>
    </source>
</evidence>
<comment type="subcellular location">
    <subcellularLocation>
        <location evidence="12">Cytoplasm</location>
    </subcellularLocation>
</comment>
<dbReference type="SUPFAM" id="SSF55326">
    <property type="entry name" value="PurM N-terminal domain-like"/>
    <property type="match status" value="1"/>
</dbReference>
<dbReference type="GO" id="GO:0004641">
    <property type="term" value="F:phosphoribosylformylglycinamidine cyclo-ligase activity"/>
    <property type="evidence" value="ECO:0007669"/>
    <property type="project" value="UniProtKB-UniRule"/>
</dbReference>
<reference evidence="15 16" key="1">
    <citation type="submission" date="2017-09" db="EMBL/GenBank/DDBJ databases">
        <title>Bacterial strain isolated from the female urinary microbiota.</title>
        <authorList>
            <person name="Thomas-White K."/>
            <person name="Kumar N."/>
            <person name="Forster S."/>
            <person name="Putonti C."/>
            <person name="Lawley T."/>
            <person name="Wolfe A.J."/>
        </authorList>
    </citation>
    <scope>NUCLEOTIDE SEQUENCE [LARGE SCALE GENOMIC DNA]</scope>
    <source>
        <strain evidence="15 16">UMB0186</strain>
    </source>
</reference>
<comment type="catalytic activity">
    <reaction evidence="11 12">
        <text>2-formamido-N(1)-(5-O-phospho-beta-D-ribosyl)acetamidine + ATP = 5-amino-1-(5-phospho-beta-D-ribosyl)imidazole + ADP + phosphate + H(+)</text>
        <dbReference type="Rhea" id="RHEA:23032"/>
        <dbReference type="ChEBI" id="CHEBI:15378"/>
        <dbReference type="ChEBI" id="CHEBI:30616"/>
        <dbReference type="ChEBI" id="CHEBI:43474"/>
        <dbReference type="ChEBI" id="CHEBI:137981"/>
        <dbReference type="ChEBI" id="CHEBI:147287"/>
        <dbReference type="ChEBI" id="CHEBI:456216"/>
        <dbReference type="EC" id="6.3.3.1"/>
    </reaction>
</comment>
<keyword evidence="12" id="KW-0658">Purine biosynthesis</keyword>
<evidence type="ECO:0000256" key="8">
    <source>
        <dbReference type="ARBA" id="ARBA00031908"/>
    </source>
</evidence>
<dbReference type="Pfam" id="PF00586">
    <property type="entry name" value="AIRS"/>
    <property type="match status" value="1"/>
</dbReference>
<evidence type="ECO:0000256" key="10">
    <source>
        <dbReference type="ARBA" id="ARBA00033093"/>
    </source>
</evidence>
<evidence type="ECO:0000256" key="5">
    <source>
        <dbReference type="ARBA" id="ARBA00022598"/>
    </source>
</evidence>
<dbReference type="UniPathway" id="UPA00074">
    <property type="reaction ID" value="UER00129"/>
</dbReference>
<evidence type="ECO:0000256" key="3">
    <source>
        <dbReference type="ARBA" id="ARBA00013047"/>
    </source>
</evidence>
<feature type="domain" description="PurM-like C-terminal" evidence="14">
    <location>
        <begin position="173"/>
        <end position="333"/>
    </location>
</feature>
<dbReference type="CDD" id="cd02196">
    <property type="entry name" value="PurM"/>
    <property type="match status" value="1"/>
</dbReference>
<evidence type="ECO:0000313" key="15">
    <source>
        <dbReference type="EMBL" id="PMC52560.1"/>
    </source>
</evidence>
<dbReference type="EMBL" id="PNGT01000003">
    <property type="protein sequence ID" value="PMC52560.1"/>
    <property type="molecule type" value="Genomic_DNA"/>
</dbReference>
<name>A0A2N6SF77_9BACL</name>
<dbReference type="InterPro" id="IPR036676">
    <property type="entry name" value="PurM-like_C_sf"/>
</dbReference>
<dbReference type="STRING" id="84135.GCA_001052115_00227"/>
<dbReference type="Gene3D" id="3.30.1330.10">
    <property type="entry name" value="PurM-like, N-terminal domain"/>
    <property type="match status" value="1"/>
</dbReference>
<keyword evidence="12" id="KW-0963">Cytoplasm</keyword>
<evidence type="ECO:0000256" key="2">
    <source>
        <dbReference type="ARBA" id="ARBA00010280"/>
    </source>
</evidence>
<dbReference type="Pfam" id="PF02769">
    <property type="entry name" value="AIRS_C"/>
    <property type="match status" value="1"/>
</dbReference>
<evidence type="ECO:0000259" key="14">
    <source>
        <dbReference type="Pfam" id="PF02769"/>
    </source>
</evidence>
<dbReference type="PANTHER" id="PTHR10520">
    <property type="entry name" value="TRIFUNCTIONAL PURINE BIOSYNTHETIC PROTEIN ADENOSINE-3-RELATED"/>
    <property type="match status" value="1"/>
</dbReference>
<evidence type="ECO:0000259" key="13">
    <source>
        <dbReference type="Pfam" id="PF00586"/>
    </source>
</evidence>
<evidence type="ECO:0000256" key="6">
    <source>
        <dbReference type="ARBA" id="ARBA00022741"/>
    </source>
</evidence>
<comment type="similarity">
    <text evidence="2 12">Belongs to the AIR synthase family.</text>
</comment>
<keyword evidence="7 12" id="KW-0067">ATP-binding</keyword>
<evidence type="ECO:0000313" key="16">
    <source>
        <dbReference type="Proteomes" id="UP000235670"/>
    </source>
</evidence>
<protein>
    <recommendedName>
        <fullName evidence="4 12">Phosphoribosylformylglycinamidine cyclo-ligase</fullName>
        <ecNumber evidence="3 12">6.3.3.1</ecNumber>
    </recommendedName>
    <alternativeName>
        <fullName evidence="9 12">AIR synthase</fullName>
    </alternativeName>
    <alternativeName>
        <fullName evidence="10 12">AIRS</fullName>
    </alternativeName>
    <alternativeName>
        <fullName evidence="8 12">Phosphoribosyl-aminoimidazole synthetase</fullName>
    </alternativeName>
</protein>
<dbReference type="PANTHER" id="PTHR10520:SF12">
    <property type="entry name" value="TRIFUNCTIONAL PURINE BIOSYNTHETIC PROTEIN ADENOSINE-3"/>
    <property type="match status" value="1"/>
</dbReference>